<feature type="transmembrane region" description="Helical" evidence="1">
    <location>
        <begin position="88"/>
        <end position="106"/>
    </location>
</feature>
<name>A0AA95HBC6_9GAMM</name>
<feature type="transmembrane region" description="Helical" evidence="1">
    <location>
        <begin position="21"/>
        <end position="41"/>
    </location>
</feature>
<reference evidence="2" key="2">
    <citation type="submission" date="2023-04" db="EMBL/GenBank/DDBJ databases">
        <authorList>
            <person name="Beletskiy A.V."/>
            <person name="Mardanov A.V."/>
            <person name="Ravin N.V."/>
        </authorList>
    </citation>
    <scope>NUCLEOTIDE SEQUENCE</scope>
    <source>
        <strain evidence="2">GKL-01</strain>
    </source>
</reference>
<feature type="transmembrane region" description="Helical" evidence="1">
    <location>
        <begin position="112"/>
        <end position="133"/>
    </location>
</feature>
<keyword evidence="1" id="KW-0472">Membrane</keyword>
<feature type="transmembrane region" description="Helical" evidence="1">
    <location>
        <begin position="47"/>
        <end position="67"/>
    </location>
</feature>
<dbReference type="Pfam" id="PF10112">
    <property type="entry name" value="Halogen_Hydrol"/>
    <property type="match status" value="1"/>
</dbReference>
<gene>
    <name evidence="2" type="ORF">QJT80_05365</name>
</gene>
<evidence type="ECO:0000313" key="2">
    <source>
        <dbReference type="EMBL" id="WGZ91909.1"/>
    </source>
</evidence>
<organism evidence="2">
    <name type="scientific">Candidatus Thiocaldithrix dubininis</name>
    <dbReference type="NCBI Taxonomy" id="3080823"/>
    <lineage>
        <taxon>Bacteria</taxon>
        <taxon>Pseudomonadati</taxon>
        <taxon>Pseudomonadota</taxon>
        <taxon>Gammaproteobacteria</taxon>
        <taxon>Thiotrichales</taxon>
        <taxon>Thiotrichaceae</taxon>
        <taxon>Candidatus Thiocaldithrix</taxon>
    </lineage>
</organism>
<keyword evidence="1" id="KW-1133">Transmembrane helix</keyword>
<dbReference type="KEGG" id="tdu:QJT80_05365"/>
<evidence type="ECO:0000256" key="1">
    <source>
        <dbReference type="SAM" id="Phobius"/>
    </source>
</evidence>
<proteinExistence type="predicted"/>
<keyword evidence="1" id="KW-0812">Transmembrane</keyword>
<protein>
    <submittedName>
        <fullName evidence="2">5-bromo-4-chloroindolyl phosphate hydrolysis family protein</fullName>
    </submittedName>
</protein>
<dbReference type="InterPro" id="IPR018770">
    <property type="entry name" value="ChloroindolylP_hydrolase"/>
</dbReference>
<sequence length="283" mass="31167">MSNAKRYEPSTAPSGVGLKGLLLYVLPMPTLVAALSSLLSGNVINTLITGGAFFGYMVTASIARHGFKLEAEYNKRKIARPPSTPYKTIAAIFLAIITTGLDWWTSGFSMSGLVEAGLLGAAAFLGFALYYGLDPRKTKAGNISIGVTVEEVLEALEAANIKIEAIDSARRHINNPDFSMRLQRITQKAREVLTSIEEDPTRLARARKFLKVYLDGTQKVTEGYARTHKDLPPAALETNFSRVLDSIEQTFNEQQVKLLEDKQFDLDVQIEVLETQLKREGVL</sequence>
<dbReference type="Proteomes" id="UP001300672">
    <property type="component" value="Chromosome"/>
</dbReference>
<accession>A0AA95HBC6</accession>
<dbReference type="AlphaFoldDB" id="A0AA95HBC6"/>
<dbReference type="EMBL" id="CP124755">
    <property type="protein sequence ID" value="WGZ91909.1"/>
    <property type="molecule type" value="Genomic_DNA"/>
</dbReference>
<reference evidence="2" key="1">
    <citation type="journal article" date="2023" name="Int. J. Mol. Sci.">
        <title>Metagenomics Revealed a New Genus 'Candidatus Thiocaldithrix dubininis' gen. nov., sp. nov. and a New Species 'Candidatus Thiothrix putei' sp. nov. in the Family Thiotrichaceae, Some Members of Which Have Traits of Both Na+- and H+-Motive Energetics.</title>
        <authorList>
            <person name="Ravin N.V."/>
            <person name="Muntyan M.S."/>
            <person name="Smolyakov D.D."/>
            <person name="Rudenko T.S."/>
            <person name="Beletsky A.V."/>
            <person name="Mardanov A.V."/>
            <person name="Grabovich M.Y."/>
        </authorList>
    </citation>
    <scope>NUCLEOTIDE SEQUENCE</scope>
    <source>
        <strain evidence="2">GKL-01</strain>
    </source>
</reference>